<dbReference type="RefSeq" id="XP_037151960.1">
    <property type="nucleotide sequence ID" value="XM_037291598.1"/>
</dbReference>
<dbReference type="PRINTS" id="PR00081">
    <property type="entry name" value="GDHRDH"/>
</dbReference>
<evidence type="ECO:0000313" key="4">
    <source>
        <dbReference type="Proteomes" id="UP000593566"/>
    </source>
</evidence>
<dbReference type="InterPro" id="IPR002347">
    <property type="entry name" value="SDR_fam"/>
</dbReference>
<evidence type="ECO:0000313" key="3">
    <source>
        <dbReference type="EMBL" id="KAF6222614.1"/>
    </source>
</evidence>
<proteinExistence type="inferred from homology"/>
<organism evidence="3 4">
    <name type="scientific">Letharia lupina</name>
    <dbReference type="NCBI Taxonomy" id="560253"/>
    <lineage>
        <taxon>Eukaryota</taxon>
        <taxon>Fungi</taxon>
        <taxon>Dikarya</taxon>
        <taxon>Ascomycota</taxon>
        <taxon>Pezizomycotina</taxon>
        <taxon>Lecanoromycetes</taxon>
        <taxon>OSLEUM clade</taxon>
        <taxon>Lecanoromycetidae</taxon>
        <taxon>Lecanorales</taxon>
        <taxon>Lecanorineae</taxon>
        <taxon>Parmeliaceae</taxon>
        <taxon>Letharia</taxon>
    </lineage>
</organism>
<protein>
    <submittedName>
        <fullName evidence="3">Uncharacterized protein</fullName>
    </submittedName>
</protein>
<keyword evidence="4" id="KW-1185">Reference proteome</keyword>
<dbReference type="EMBL" id="JACCJB010000011">
    <property type="protein sequence ID" value="KAF6222614.1"/>
    <property type="molecule type" value="Genomic_DNA"/>
</dbReference>
<dbReference type="PANTHER" id="PTHR43008:SF8">
    <property type="entry name" value="BENZIL REDUCTASE ((S)-BENZOIN FORMING) IRC24"/>
    <property type="match status" value="1"/>
</dbReference>
<dbReference type="PANTHER" id="PTHR43008">
    <property type="entry name" value="BENZIL REDUCTASE"/>
    <property type="match status" value="1"/>
</dbReference>
<name>A0A8H6CFN8_9LECA</name>
<gene>
    <name evidence="3" type="ORF">HO133_000661</name>
</gene>
<dbReference type="Gene3D" id="3.40.50.720">
    <property type="entry name" value="NAD(P)-binding Rossmann-like Domain"/>
    <property type="match status" value="1"/>
</dbReference>
<dbReference type="Pfam" id="PF00106">
    <property type="entry name" value="adh_short"/>
    <property type="match status" value="2"/>
</dbReference>
<dbReference type="AlphaFoldDB" id="A0A8H6CFN8"/>
<dbReference type="SUPFAM" id="SSF51735">
    <property type="entry name" value="NAD(P)-binding Rossmann-fold domains"/>
    <property type="match status" value="1"/>
</dbReference>
<sequence>MAQREVILITGANTGIGFQIVRALCGSDRAYNIILGSRSLAKVEEAISSAVAEFPSSRSILTPLQVDIEHGDSIKKAFDEVQSKFGRLDALVNNAGAQIDQQVAAGRMTEREMWNQSWNINTVGTQIMTSTFIPLLFQTPNPRLLFITSGTSSLAGTENVALFVNRYSPKGWPKGNFDGKSFEIPAYRSSKTGMNMMMREWHRMLHEDGVKVWCISPGFLATGLGGGADFNREMGAGDPSVAGSLIKSVLEGSRDDDVGKIVLKDGVQPW</sequence>
<evidence type="ECO:0000256" key="2">
    <source>
        <dbReference type="ARBA" id="ARBA00023002"/>
    </source>
</evidence>
<dbReference type="GO" id="GO:0050664">
    <property type="term" value="F:oxidoreductase activity, acting on NAD(P)H, oxygen as acceptor"/>
    <property type="evidence" value="ECO:0007669"/>
    <property type="project" value="TreeGrafter"/>
</dbReference>
<comment type="similarity">
    <text evidence="1">Belongs to the short-chain dehydrogenases/reductases (SDR) family.</text>
</comment>
<dbReference type="Proteomes" id="UP000593566">
    <property type="component" value="Unassembled WGS sequence"/>
</dbReference>
<comment type="caution">
    <text evidence="3">The sequence shown here is derived from an EMBL/GenBank/DDBJ whole genome shotgun (WGS) entry which is preliminary data.</text>
</comment>
<reference evidence="3 4" key="1">
    <citation type="journal article" date="2020" name="Genomics">
        <title>Complete, high-quality genomes from long-read metagenomic sequencing of two wolf lichen thalli reveals enigmatic genome architecture.</title>
        <authorList>
            <person name="McKenzie S.K."/>
            <person name="Walston R.F."/>
            <person name="Allen J.L."/>
        </authorList>
    </citation>
    <scope>NUCLEOTIDE SEQUENCE [LARGE SCALE GENOMIC DNA]</scope>
    <source>
        <strain evidence="3">WasteWater1</strain>
    </source>
</reference>
<accession>A0A8H6CFN8</accession>
<dbReference type="GeneID" id="59329079"/>
<dbReference type="InterPro" id="IPR036291">
    <property type="entry name" value="NAD(P)-bd_dom_sf"/>
</dbReference>
<evidence type="ECO:0000256" key="1">
    <source>
        <dbReference type="ARBA" id="ARBA00006484"/>
    </source>
</evidence>
<dbReference type="FunFam" id="3.40.50.720:FF:000922">
    <property type="entry name" value="Uncharacterized protein"/>
    <property type="match status" value="1"/>
</dbReference>
<keyword evidence="2" id="KW-0560">Oxidoreductase</keyword>
<dbReference type="GO" id="GO:0016616">
    <property type="term" value="F:oxidoreductase activity, acting on the CH-OH group of donors, NAD or NADP as acceptor"/>
    <property type="evidence" value="ECO:0007669"/>
    <property type="project" value="UniProtKB-ARBA"/>
</dbReference>